<sequence length="183" mass="21469">MTLNNLLKYFYKGVDFRTRHKPITNQEATLENPYVINEPEISLAIYNSLNGKARYYKIESDKEFNFYAGILTPKTDKPLKKVWFDVLDKDMISLNLNGTGEQTDFKWWCWYESYGKKWYWVGTETGDYFKSTFKLPAGTYYIKVFNEDLEGNYSLAVGDIEKFGLTDILKIPSALKTIESYWS</sequence>
<dbReference type="AlphaFoldDB" id="A0A5E8CM97"/>
<accession>A0A5E8CM97</accession>
<proteinExistence type="predicted"/>
<gene>
    <name evidence="1" type="ORF">CPAV1605_1304</name>
</gene>
<name>A0A5E8CM97_9ZZZZ</name>
<dbReference type="Gene3D" id="2.60.120.380">
    <property type="match status" value="1"/>
</dbReference>
<protein>
    <submittedName>
        <fullName evidence="1">Uncharacterized protein</fullName>
    </submittedName>
</protein>
<organism evidence="1">
    <name type="scientific">seawater metagenome</name>
    <dbReference type="NCBI Taxonomy" id="1561972"/>
    <lineage>
        <taxon>unclassified sequences</taxon>
        <taxon>metagenomes</taxon>
        <taxon>ecological metagenomes</taxon>
    </lineage>
</organism>
<dbReference type="SUPFAM" id="SSF89260">
    <property type="entry name" value="Collagen-binding domain"/>
    <property type="match status" value="1"/>
</dbReference>
<dbReference type="EMBL" id="CABVLZ010000005">
    <property type="protein sequence ID" value="VVU95552.1"/>
    <property type="molecule type" value="Genomic_DNA"/>
</dbReference>
<evidence type="ECO:0000313" key="1">
    <source>
        <dbReference type="EMBL" id="VVU95552.1"/>
    </source>
</evidence>
<reference evidence="1" key="1">
    <citation type="submission" date="2019-09" db="EMBL/GenBank/DDBJ databases">
        <authorList>
            <person name="Needham M D."/>
        </authorList>
    </citation>
    <scope>NUCLEOTIDE SEQUENCE</scope>
</reference>